<dbReference type="EMBL" id="JAPWTJ010001754">
    <property type="protein sequence ID" value="KAJ8969666.1"/>
    <property type="molecule type" value="Genomic_DNA"/>
</dbReference>
<evidence type="ECO:0000313" key="1">
    <source>
        <dbReference type="EMBL" id="KAJ8969666.1"/>
    </source>
</evidence>
<protein>
    <submittedName>
        <fullName evidence="1">Uncharacterized protein</fullName>
    </submittedName>
</protein>
<comment type="caution">
    <text evidence="1">The sequence shown here is derived from an EMBL/GenBank/DDBJ whole genome shotgun (WGS) entry which is preliminary data.</text>
</comment>
<dbReference type="Proteomes" id="UP001162164">
    <property type="component" value="Unassembled WGS sequence"/>
</dbReference>
<sequence>MDDVLSGCHTSDEVVKLQHEIQTILASGGFQMRKWLCNEKHILDEFKRPIIIIAKIIIQQLWRANIGWDDEFPSELQAKWQGFREELPFLNSLSIPRYALISQPLLVELHGFSDASTAAYVSQIQEMTNINDWHHCKSEDNPSDLISRGCDVNTFLNSTIWFNGPEWLSQDESECPRDEIFLNETEIPEQRVIANVSTSSEQLSIFKSYSKLSKLQRILAYVLRFINNCKSTNVKASGNLSTNELQGALNLLIKHSQLESFPREYNDLTKGLAINSKSSILGLNPFLDENQVIRVG</sequence>
<keyword evidence="2" id="KW-1185">Reference proteome</keyword>
<proteinExistence type="predicted"/>
<gene>
    <name evidence="1" type="ORF">NQ317_014738</name>
</gene>
<organism evidence="1 2">
    <name type="scientific">Molorchus minor</name>
    <dbReference type="NCBI Taxonomy" id="1323400"/>
    <lineage>
        <taxon>Eukaryota</taxon>
        <taxon>Metazoa</taxon>
        <taxon>Ecdysozoa</taxon>
        <taxon>Arthropoda</taxon>
        <taxon>Hexapoda</taxon>
        <taxon>Insecta</taxon>
        <taxon>Pterygota</taxon>
        <taxon>Neoptera</taxon>
        <taxon>Endopterygota</taxon>
        <taxon>Coleoptera</taxon>
        <taxon>Polyphaga</taxon>
        <taxon>Cucujiformia</taxon>
        <taxon>Chrysomeloidea</taxon>
        <taxon>Cerambycidae</taxon>
        <taxon>Lamiinae</taxon>
        <taxon>Monochamini</taxon>
        <taxon>Molorchus</taxon>
    </lineage>
</organism>
<name>A0ABQ9IZE4_9CUCU</name>
<dbReference type="PANTHER" id="PTHR47331:SF1">
    <property type="entry name" value="GAG-LIKE PROTEIN"/>
    <property type="match status" value="1"/>
</dbReference>
<dbReference type="InterPro" id="IPR008042">
    <property type="entry name" value="Retrotrans_Pao"/>
</dbReference>
<dbReference type="Pfam" id="PF05380">
    <property type="entry name" value="Peptidase_A17"/>
    <property type="match status" value="1"/>
</dbReference>
<evidence type="ECO:0000313" key="2">
    <source>
        <dbReference type="Proteomes" id="UP001162164"/>
    </source>
</evidence>
<reference evidence="1" key="1">
    <citation type="journal article" date="2023" name="Insect Mol. Biol.">
        <title>Genome sequencing provides insights into the evolution of gene families encoding plant cell wall-degrading enzymes in longhorned beetles.</title>
        <authorList>
            <person name="Shin N.R."/>
            <person name="Okamura Y."/>
            <person name="Kirsch R."/>
            <person name="Pauchet Y."/>
        </authorList>
    </citation>
    <scope>NUCLEOTIDE SEQUENCE</scope>
    <source>
        <strain evidence="1">MMC_N1</strain>
    </source>
</reference>
<accession>A0ABQ9IZE4</accession>
<dbReference type="PANTHER" id="PTHR47331">
    <property type="entry name" value="PHD-TYPE DOMAIN-CONTAINING PROTEIN"/>
    <property type="match status" value="1"/>
</dbReference>